<evidence type="ECO:0000256" key="12">
    <source>
        <dbReference type="ARBA" id="ARBA00047761"/>
    </source>
</evidence>
<dbReference type="InterPro" id="IPR013767">
    <property type="entry name" value="PAS_fold"/>
</dbReference>
<evidence type="ECO:0000256" key="5">
    <source>
        <dbReference type="ARBA" id="ARBA00022741"/>
    </source>
</evidence>
<dbReference type="InterPro" id="IPR013656">
    <property type="entry name" value="PAS_4"/>
</dbReference>
<evidence type="ECO:0000256" key="3">
    <source>
        <dbReference type="ARBA" id="ARBA00022679"/>
    </source>
</evidence>
<dbReference type="InterPro" id="IPR029016">
    <property type="entry name" value="GAF-like_dom_sf"/>
</dbReference>
<dbReference type="InterPro" id="IPR035965">
    <property type="entry name" value="PAS-like_dom_sf"/>
</dbReference>
<dbReference type="InterPro" id="IPR003594">
    <property type="entry name" value="HATPase_dom"/>
</dbReference>
<dbReference type="PANTHER" id="PTHR43156">
    <property type="entry name" value="STAGE II SPORULATION PROTEIN E-RELATED"/>
    <property type="match status" value="1"/>
</dbReference>
<dbReference type="SMART" id="SM00065">
    <property type="entry name" value="GAF"/>
    <property type="match status" value="1"/>
</dbReference>
<keyword evidence="3" id="KW-0808">Transferase</keyword>
<keyword evidence="10" id="KW-0904">Protein phosphatase</keyword>
<feature type="domain" description="PAS" evidence="16">
    <location>
        <begin position="29"/>
        <end position="64"/>
    </location>
</feature>
<evidence type="ECO:0000256" key="9">
    <source>
        <dbReference type="ARBA" id="ARBA00022842"/>
    </source>
</evidence>
<dbReference type="GO" id="GO:0004722">
    <property type="term" value="F:protein serine/threonine phosphatase activity"/>
    <property type="evidence" value="ECO:0007669"/>
    <property type="project" value="UniProtKB-EC"/>
</dbReference>
<dbReference type="PANTHER" id="PTHR43156:SF2">
    <property type="entry name" value="STAGE II SPORULATION PROTEIN E"/>
    <property type="match status" value="1"/>
</dbReference>
<reference evidence="17 18" key="1">
    <citation type="journal article" date="2019" name="Int. J. Syst. Evol. Microbiol.">
        <title>Streptomyces cadmiisoli sp. nov., a novel actinomycete isolated from cadmium-contaminated soil.</title>
        <authorList>
            <person name="Li K."/>
            <person name="Tang X."/>
            <person name="Zhao J."/>
            <person name="Guo Y."/>
            <person name="Tang Y."/>
            <person name="Gao J."/>
        </authorList>
    </citation>
    <scope>NUCLEOTIDE SEQUENCE [LARGE SCALE GENOMIC DNA]</scope>
    <source>
        <strain evidence="17 18">ZFG47</strain>
    </source>
</reference>
<dbReference type="InterPro" id="IPR001932">
    <property type="entry name" value="PPM-type_phosphatase-like_dom"/>
</dbReference>
<dbReference type="SMART" id="SM00091">
    <property type="entry name" value="PAS"/>
    <property type="match status" value="2"/>
</dbReference>
<keyword evidence="7" id="KW-0378">Hydrolase</keyword>
<accession>A0A2Z4JEM3</accession>
<gene>
    <name evidence="17" type="ORF">DN051_39045</name>
</gene>
<dbReference type="Pfam" id="PF07228">
    <property type="entry name" value="SpoIIE"/>
    <property type="match status" value="1"/>
</dbReference>
<name>A0A2Z4JEM3_9ACTN</name>
<keyword evidence="9" id="KW-0460">Magnesium</keyword>
<dbReference type="GO" id="GO:0046872">
    <property type="term" value="F:metal ion binding"/>
    <property type="evidence" value="ECO:0007669"/>
    <property type="project" value="UniProtKB-KW"/>
</dbReference>
<dbReference type="GO" id="GO:0005524">
    <property type="term" value="F:ATP binding"/>
    <property type="evidence" value="ECO:0007669"/>
    <property type="project" value="UniProtKB-KW"/>
</dbReference>
<comment type="catalytic activity">
    <reaction evidence="12">
        <text>O-phospho-L-seryl-[protein] + H2O = L-seryl-[protein] + phosphate</text>
        <dbReference type="Rhea" id="RHEA:20629"/>
        <dbReference type="Rhea" id="RHEA-COMP:9863"/>
        <dbReference type="Rhea" id="RHEA-COMP:11604"/>
        <dbReference type="ChEBI" id="CHEBI:15377"/>
        <dbReference type="ChEBI" id="CHEBI:29999"/>
        <dbReference type="ChEBI" id="CHEBI:43474"/>
        <dbReference type="ChEBI" id="CHEBI:83421"/>
        <dbReference type="EC" id="3.1.3.16"/>
    </reaction>
</comment>
<evidence type="ECO:0000256" key="2">
    <source>
        <dbReference type="ARBA" id="ARBA00022553"/>
    </source>
</evidence>
<evidence type="ECO:0000256" key="10">
    <source>
        <dbReference type="ARBA" id="ARBA00022912"/>
    </source>
</evidence>
<dbReference type="Gene3D" id="3.60.40.10">
    <property type="entry name" value="PPM-type phosphatase domain"/>
    <property type="match status" value="1"/>
</dbReference>
<dbReference type="GO" id="GO:0006355">
    <property type="term" value="P:regulation of DNA-templated transcription"/>
    <property type="evidence" value="ECO:0007669"/>
    <property type="project" value="InterPro"/>
</dbReference>
<evidence type="ECO:0000256" key="14">
    <source>
        <dbReference type="ARBA" id="ARBA00075117"/>
    </source>
</evidence>
<dbReference type="AlphaFoldDB" id="A0A2Z4JEM3"/>
<evidence type="ECO:0000256" key="7">
    <source>
        <dbReference type="ARBA" id="ARBA00022801"/>
    </source>
</evidence>
<evidence type="ECO:0000256" key="15">
    <source>
        <dbReference type="ARBA" id="ARBA00081350"/>
    </source>
</evidence>
<dbReference type="SUPFAM" id="SSF81606">
    <property type="entry name" value="PP2C-like"/>
    <property type="match status" value="1"/>
</dbReference>
<dbReference type="SUPFAM" id="SSF55781">
    <property type="entry name" value="GAF domain-like"/>
    <property type="match status" value="1"/>
</dbReference>
<dbReference type="NCBIfam" id="TIGR00229">
    <property type="entry name" value="sensory_box"/>
    <property type="match status" value="2"/>
</dbReference>
<dbReference type="EMBL" id="CP030073">
    <property type="protein sequence ID" value="AWW42953.1"/>
    <property type="molecule type" value="Genomic_DNA"/>
</dbReference>
<protein>
    <recommendedName>
        <fullName evidence="1">protein-serine/threonine phosphatase</fullName>
        <ecNumber evidence="1">3.1.3.16</ecNumber>
    </recommendedName>
    <alternativeName>
        <fullName evidence="15">Protein-serine/threonine phosphatase</fullName>
    </alternativeName>
    <alternativeName>
        <fullName evidence="14">Serine/threonine-protein kinase</fullName>
    </alternativeName>
</protein>
<dbReference type="Pfam" id="PF13581">
    <property type="entry name" value="HATPase_c_2"/>
    <property type="match status" value="1"/>
</dbReference>
<dbReference type="Gene3D" id="3.30.565.10">
    <property type="entry name" value="Histidine kinase-like ATPase, C-terminal domain"/>
    <property type="match status" value="1"/>
</dbReference>
<dbReference type="FunFam" id="3.30.450.40:FF:000035">
    <property type="entry name" value="PAS sensor protein"/>
    <property type="match status" value="1"/>
</dbReference>
<evidence type="ECO:0000256" key="4">
    <source>
        <dbReference type="ARBA" id="ARBA00022723"/>
    </source>
</evidence>
<dbReference type="InterPro" id="IPR000014">
    <property type="entry name" value="PAS"/>
</dbReference>
<keyword evidence="4" id="KW-0479">Metal-binding</keyword>
<evidence type="ECO:0000256" key="1">
    <source>
        <dbReference type="ARBA" id="ARBA00013081"/>
    </source>
</evidence>
<dbReference type="InterPro" id="IPR052016">
    <property type="entry name" value="Bact_Sigma-Reg"/>
</dbReference>
<evidence type="ECO:0000256" key="13">
    <source>
        <dbReference type="ARBA" id="ARBA00056274"/>
    </source>
</evidence>
<dbReference type="InterPro" id="IPR003018">
    <property type="entry name" value="GAF"/>
</dbReference>
<dbReference type="SMART" id="SM00331">
    <property type="entry name" value="PP2C_SIG"/>
    <property type="match status" value="1"/>
</dbReference>
<dbReference type="Gene3D" id="3.30.450.20">
    <property type="entry name" value="PAS domain"/>
    <property type="match status" value="2"/>
</dbReference>
<dbReference type="Pfam" id="PF00989">
    <property type="entry name" value="PAS"/>
    <property type="match status" value="1"/>
</dbReference>
<keyword evidence="11" id="KW-0464">Manganese</keyword>
<proteinExistence type="predicted"/>
<dbReference type="Gene3D" id="3.30.450.40">
    <property type="match status" value="1"/>
</dbReference>
<sequence>MKKTTISTERVTLGRQIQASDISDTAFALLDEQGTVVAWTQAAQHLVGYSAKEVVGRSVTLVLPCFGIAPTMSAYVEQCRARNGWSGAPAVLHRDGRTLDARLRISLVQGQDGAKRWLASVTDIGMPFGETVNLSVQGSILDGAPIGVVIRDLELRCTWVNDAMESHDGIPRARRLGIGITDAWPSVETEATEAVMRRVLRSGSTKVHEYRTWLPTSRGEERPYAVSFSCLQGADGRALGICTISADLTESRRERERLAVLGEAGIRLGSTLDVMQTSQELADLAVPLLADFVAVDLEQSVLSGEGPSIGIGPMKERLPVFQRAGLASIHQGVPESPWVRGELVPLPPASPFTDILRTGRSHMEPALDTAPGSWIDRDPVRARMIHENGLHSAMVVPIHARRVLLGVALFVRTEDPVPFREADLRLAEEFVRRAAVSLDNARRYCREQTAALALQRSLLPRSLCGGAAVEAASRYQPADIDRGVGGDWFDVIPLSGARVALVVGDVVGHGIDAAATMGKLRAAVHTLAALELPPDELLAHLDDTVQRVTEGSGDDPDQSNAAVGATCLYAVYDPATRRCTMAAAGHPPPAIIDPQGRVTFPDLPTGSPLGIGLALPFEAIELELPEGTLLAMYTDGLIEARGQDIEEGMHRLGTTLTQPGRSLEELCTDAMALVEDRGAFDDASLLLVRTRSLSTDQVASWTLPSCQTAVHHARNLTADQLAEWGLEGSVDGMKQIVSELVTNAVRHSADPIRLRLIRHHVLTVEVTDADSHVPRMRTARTVDEHGRGLALVAQLSRRWGTRPAQAGKVVWAEADLPRLSRPQLRTAR</sequence>
<dbReference type="InterPro" id="IPR036457">
    <property type="entry name" value="PPM-type-like_dom_sf"/>
</dbReference>
<evidence type="ECO:0000256" key="6">
    <source>
        <dbReference type="ARBA" id="ARBA00022777"/>
    </source>
</evidence>
<comment type="function">
    <text evidence="13">Primarily acts as an independent SigF regulator that is sensitive to the osmosensory signal, mediating the cross talk of PknD with the SigF regulon. Possesses both phosphatase and kinase activities. The kinase domain functions as a classic anti-sigma factor-like kinase to phosphorylate the anti-anti-sigma factor domain at the canonical regulatory site, and the phosphatase domain antagonizes this activity.</text>
</comment>
<keyword evidence="6" id="KW-0418">Kinase</keyword>
<dbReference type="PROSITE" id="PS50112">
    <property type="entry name" value="PAS"/>
    <property type="match status" value="1"/>
</dbReference>
<evidence type="ECO:0000259" key="16">
    <source>
        <dbReference type="PROSITE" id="PS50112"/>
    </source>
</evidence>
<dbReference type="FunFam" id="3.30.565.10:FF:000028">
    <property type="entry name" value="PAS sensor protein"/>
    <property type="match status" value="1"/>
</dbReference>
<dbReference type="KEGG" id="scad:DN051_39045"/>
<evidence type="ECO:0000256" key="8">
    <source>
        <dbReference type="ARBA" id="ARBA00022840"/>
    </source>
</evidence>
<keyword evidence="18" id="KW-1185">Reference proteome</keyword>
<dbReference type="RefSeq" id="WP_112442819.1">
    <property type="nucleotide sequence ID" value="NZ_CP030073.1"/>
</dbReference>
<dbReference type="FunFam" id="3.60.40.10:FF:000005">
    <property type="entry name" value="Serine/threonine protein phosphatase"/>
    <property type="match status" value="1"/>
</dbReference>
<evidence type="ECO:0000256" key="11">
    <source>
        <dbReference type="ARBA" id="ARBA00023211"/>
    </source>
</evidence>
<dbReference type="Pfam" id="PF08448">
    <property type="entry name" value="PAS_4"/>
    <property type="match status" value="1"/>
</dbReference>
<evidence type="ECO:0000313" key="18">
    <source>
        <dbReference type="Proteomes" id="UP000249616"/>
    </source>
</evidence>
<dbReference type="SUPFAM" id="SSF55874">
    <property type="entry name" value="ATPase domain of HSP90 chaperone/DNA topoisomerase II/histidine kinase"/>
    <property type="match status" value="1"/>
</dbReference>
<organism evidence="17 18">
    <name type="scientific">Streptomyces cadmiisoli</name>
    <dbReference type="NCBI Taxonomy" id="2184053"/>
    <lineage>
        <taxon>Bacteria</taxon>
        <taxon>Bacillati</taxon>
        <taxon>Actinomycetota</taxon>
        <taxon>Actinomycetes</taxon>
        <taxon>Kitasatosporales</taxon>
        <taxon>Streptomycetaceae</taxon>
        <taxon>Streptomyces</taxon>
        <taxon>Streptomyces aurantiacus group</taxon>
    </lineage>
</organism>
<evidence type="ECO:0000313" key="17">
    <source>
        <dbReference type="EMBL" id="AWW42953.1"/>
    </source>
</evidence>
<dbReference type="SUPFAM" id="SSF55785">
    <property type="entry name" value="PYP-like sensor domain (PAS domain)"/>
    <property type="match status" value="2"/>
</dbReference>
<dbReference type="InterPro" id="IPR036890">
    <property type="entry name" value="HATPase_C_sf"/>
</dbReference>
<dbReference type="GO" id="GO:0016301">
    <property type="term" value="F:kinase activity"/>
    <property type="evidence" value="ECO:0007669"/>
    <property type="project" value="UniProtKB-KW"/>
</dbReference>
<keyword evidence="8" id="KW-0067">ATP-binding</keyword>
<dbReference type="CDD" id="cd16936">
    <property type="entry name" value="HATPase_RsbW-like"/>
    <property type="match status" value="1"/>
</dbReference>
<keyword evidence="2" id="KW-0597">Phosphoprotein</keyword>
<dbReference type="EC" id="3.1.3.16" evidence="1"/>
<dbReference type="CDD" id="cd00130">
    <property type="entry name" value="PAS"/>
    <property type="match status" value="2"/>
</dbReference>
<dbReference type="Pfam" id="PF01590">
    <property type="entry name" value="GAF"/>
    <property type="match status" value="1"/>
</dbReference>
<keyword evidence="5" id="KW-0547">Nucleotide-binding</keyword>
<dbReference type="Proteomes" id="UP000249616">
    <property type="component" value="Chromosome"/>
</dbReference>